<dbReference type="InterPro" id="IPR023214">
    <property type="entry name" value="HAD_sf"/>
</dbReference>
<organism evidence="1">
    <name type="scientific">uncultured Anaerotruncus sp</name>
    <dbReference type="NCBI Taxonomy" id="905011"/>
    <lineage>
        <taxon>Bacteria</taxon>
        <taxon>Bacillati</taxon>
        <taxon>Bacillota</taxon>
        <taxon>Clostridia</taxon>
        <taxon>Eubacteriales</taxon>
        <taxon>Oscillospiraceae</taxon>
        <taxon>Anaerotruncus</taxon>
        <taxon>environmental samples</taxon>
    </lineage>
</organism>
<dbReference type="Pfam" id="PF08282">
    <property type="entry name" value="Hydrolase_3"/>
    <property type="match status" value="1"/>
</dbReference>
<dbReference type="PANTHER" id="PTHR10000:SF8">
    <property type="entry name" value="HAD SUPERFAMILY HYDROLASE-LIKE, TYPE 3"/>
    <property type="match status" value="1"/>
</dbReference>
<dbReference type="AlphaFoldDB" id="A0A6N2SBI5"/>
<dbReference type="SUPFAM" id="SSF56784">
    <property type="entry name" value="HAD-like"/>
    <property type="match status" value="1"/>
</dbReference>
<gene>
    <name evidence="1" type="primary">yigL</name>
    <name evidence="1" type="ORF">AULFYP135_00847</name>
</gene>
<evidence type="ECO:0000313" key="1">
    <source>
        <dbReference type="EMBL" id="VYS90369.1"/>
    </source>
</evidence>
<dbReference type="EMBL" id="CACRSL010000003">
    <property type="protein sequence ID" value="VYS90369.1"/>
    <property type="molecule type" value="Genomic_DNA"/>
</dbReference>
<accession>A0A6N2SBI5</accession>
<dbReference type="NCBIfam" id="TIGR01484">
    <property type="entry name" value="HAD-SF-IIB"/>
    <property type="match status" value="1"/>
</dbReference>
<dbReference type="GO" id="GO:0000287">
    <property type="term" value="F:magnesium ion binding"/>
    <property type="evidence" value="ECO:0007669"/>
    <property type="project" value="TreeGrafter"/>
</dbReference>
<protein>
    <submittedName>
        <fullName evidence="1">Pyridoxal phosphate phosphatase YigL</fullName>
        <ecNumber evidence="1">3.1.3.74</ecNumber>
    </submittedName>
</protein>
<dbReference type="EC" id="3.1.3.74" evidence="1"/>
<reference evidence="1" key="1">
    <citation type="submission" date="2019-11" db="EMBL/GenBank/DDBJ databases">
        <authorList>
            <person name="Feng L."/>
        </authorList>
    </citation>
    <scope>NUCLEOTIDE SEQUENCE</scope>
    <source>
        <strain evidence="1">AundefinedLFYP135</strain>
    </source>
</reference>
<dbReference type="NCBIfam" id="TIGR00099">
    <property type="entry name" value="Cof-subfamily"/>
    <property type="match status" value="1"/>
</dbReference>
<proteinExistence type="predicted"/>
<keyword evidence="1" id="KW-0378">Hydrolase</keyword>
<dbReference type="InterPro" id="IPR000150">
    <property type="entry name" value="Cof"/>
</dbReference>
<dbReference type="InterPro" id="IPR006379">
    <property type="entry name" value="HAD-SF_hydro_IIB"/>
</dbReference>
<dbReference type="Gene3D" id="3.30.1240.10">
    <property type="match status" value="1"/>
</dbReference>
<dbReference type="PANTHER" id="PTHR10000">
    <property type="entry name" value="PHOSPHOSERINE PHOSPHATASE"/>
    <property type="match status" value="1"/>
</dbReference>
<dbReference type="GO" id="GO:0033883">
    <property type="term" value="F:pyridoxal phosphatase activity"/>
    <property type="evidence" value="ECO:0007669"/>
    <property type="project" value="UniProtKB-EC"/>
</dbReference>
<sequence>MIEKLSDIYLFSDIDGTLGVSGKGIPERNREAVARFVEKGGHFAIATGRTVDNARRFTGEIGINSPCILSNGCAVYDYGLEEYYFTSHLPEGAPRYLAEILRDYPHIGAAAVNATDYCYIGERSQVKEVFKRSHTDFKLIQPEDFTSDYFKVLFAVPDEECQTILQELSGRGYEGVYFVSSDTFYIEMLPVGASKGDAIRKLCKLKNIPIDHTIAIGDYYNDAELLKAAGFAVTVAEAPQEIKALCDLVVGPCMDGAVADLIEYLEERYDR</sequence>
<dbReference type="Gene3D" id="3.40.50.1000">
    <property type="entry name" value="HAD superfamily/HAD-like"/>
    <property type="match status" value="1"/>
</dbReference>
<name>A0A6N2SBI5_9FIRM</name>
<dbReference type="GO" id="GO:0005829">
    <property type="term" value="C:cytosol"/>
    <property type="evidence" value="ECO:0007669"/>
    <property type="project" value="TreeGrafter"/>
</dbReference>
<dbReference type="InterPro" id="IPR036412">
    <property type="entry name" value="HAD-like_sf"/>
</dbReference>